<organism evidence="1 2">
    <name type="scientific">Segatella copri</name>
    <dbReference type="NCBI Taxonomy" id="165179"/>
    <lineage>
        <taxon>Bacteria</taxon>
        <taxon>Pseudomonadati</taxon>
        <taxon>Bacteroidota</taxon>
        <taxon>Bacteroidia</taxon>
        <taxon>Bacteroidales</taxon>
        <taxon>Prevotellaceae</taxon>
        <taxon>Segatella</taxon>
    </lineage>
</organism>
<reference evidence="2" key="1">
    <citation type="submission" date="2019-09" db="EMBL/GenBank/DDBJ databases">
        <title>Distinct polysaccharide growth profiles of human intestinal Prevotella copri isolates.</title>
        <authorList>
            <person name="Fehlner-Peach H."/>
            <person name="Magnabosco C."/>
            <person name="Raghavan V."/>
            <person name="Scher J.U."/>
            <person name="Tett A."/>
            <person name="Cox L.M."/>
            <person name="Gottsegen C."/>
            <person name="Watters A."/>
            <person name="Wiltshire- Gordon J.D."/>
            <person name="Segata N."/>
            <person name="Bonneau R."/>
            <person name="Littman D.R."/>
        </authorList>
    </citation>
    <scope>NUCLEOTIDE SEQUENCE [LARGE SCALE GENOMIC DNA]</scope>
    <source>
        <strain evidence="2">iP54</strain>
    </source>
</reference>
<gene>
    <name evidence="1" type="ORF">F7D59_07310</name>
</gene>
<comment type="caution">
    <text evidence="1">The sequence shown here is derived from an EMBL/GenBank/DDBJ whole genome shotgun (WGS) entry which is preliminary data.</text>
</comment>
<accession>A0A646HHA3</accession>
<dbReference type="Proteomes" id="UP000420635">
    <property type="component" value="Unassembled WGS sequence"/>
</dbReference>
<name>A0A646HHA3_9BACT</name>
<dbReference type="EMBL" id="VZBQ01000087">
    <property type="protein sequence ID" value="MQN89660.1"/>
    <property type="molecule type" value="Genomic_DNA"/>
</dbReference>
<dbReference type="RefSeq" id="WP_153112599.1">
    <property type="nucleotide sequence ID" value="NZ_VZAS01000024.1"/>
</dbReference>
<evidence type="ECO:0000313" key="2">
    <source>
        <dbReference type="Proteomes" id="UP000420635"/>
    </source>
</evidence>
<sequence length="118" mass="13465">MNLKFQKIGEKGKEDEYILFYAEGDCLLHNYLIHDDTFDSDGDMSNKLRHMYRFPLISVKSGQYVALYTKKTGSCNLGTYGPAPCHILYWGANTSIFNQDGDNLYLLLISQTARVKLV</sequence>
<proteinExistence type="predicted"/>
<protein>
    <submittedName>
        <fullName evidence="1">Uncharacterized protein</fullName>
    </submittedName>
</protein>
<evidence type="ECO:0000313" key="1">
    <source>
        <dbReference type="EMBL" id="MQN89660.1"/>
    </source>
</evidence>
<dbReference type="AlphaFoldDB" id="A0A646HHA3"/>